<proteinExistence type="predicted"/>
<reference evidence="1 2" key="1">
    <citation type="submission" date="2015-10" db="EMBL/GenBank/DDBJ databases">
        <title>Genome sequence of Chryseobacterium greenlandense.</title>
        <authorList>
            <person name="Newman J."/>
            <person name="Fischer K."/>
            <person name="Miller J."/>
        </authorList>
    </citation>
    <scope>NUCLEOTIDE SEQUENCE [LARGE SCALE GENOMIC DNA]</scope>
    <source>
        <strain evidence="1 2">UMB34</strain>
    </source>
</reference>
<dbReference type="AlphaFoldDB" id="A0A101CHS4"/>
<comment type="caution">
    <text evidence="1">The sequence shown here is derived from an EMBL/GenBank/DDBJ whole genome shotgun (WGS) entry which is preliminary data.</text>
</comment>
<name>A0A101CHS4_9FLAO</name>
<evidence type="ECO:0000313" key="1">
    <source>
        <dbReference type="EMBL" id="KUJ56450.1"/>
    </source>
</evidence>
<organism evidence="1 2">
    <name type="scientific">Chryseobacterium aquaticum subsp. greenlandense</name>
    <dbReference type="NCBI Taxonomy" id="345663"/>
    <lineage>
        <taxon>Bacteria</taxon>
        <taxon>Pseudomonadati</taxon>
        <taxon>Bacteroidota</taxon>
        <taxon>Flavobacteriia</taxon>
        <taxon>Flavobacteriales</taxon>
        <taxon>Weeksellaceae</taxon>
        <taxon>Chryseobacterium group</taxon>
        <taxon>Chryseobacterium</taxon>
    </lineage>
</organism>
<sequence length="166" mass="17945">MAWTFGVKRILSGDKAVDGGMGTVLTEHDEHLKGTVVLETTDETVNWVETEEKGKRIAIGQNDSETTLTFEIANPSLETQAYYLGGEVVTADGKKSYSPPAQKEVIEKSFTLETKVGYDIDITNGKVVATPIGGTVGTDGVLTMKVMVMVQTPEKAGEDALVYREK</sequence>
<gene>
    <name evidence="1" type="ORF">AR686_07765</name>
</gene>
<accession>A0A101CHS4</accession>
<evidence type="ECO:0000313" key="2">
    <source>
        <dbReference type="Proteomes" id="UP000054388"/>
    </source>
</evidence>
<dbReference type="EMBL" id="LMAI01000004">
    <property type="protein sequence ID" value="KUJ56450.1"/>
    <property type="molecule type" value="Genomic_DNA"/>
</dbReference>
<dbReference type="Proteomes" id="UP000054388">
    <property type="component" value="Unassembled WGS sequence"/>
</dbReference>
<dbReference type="RefSeq" id="WP_059136414.1">
    <property type="nucleotide sequence ID" value="NZ_LMAI01000004.1"/>
</dbReference>
<protein>
    <submittedName>
        <fullName evidence="1">Uncharacterized protein</fullName>
    </submittedName>
</protein>